<dbReference type="AlphaFoldDB" id="A0A2K9P4K0"/>
<dbReference type="Proteomes" id="UP000235589">
    <property type="component" value="Chromosome"/>
</dbReference>
<dbReference type="GeneID" id="98063417"/>
<reference evidence="1 2" key="1">
    <citation type="submission" date="2017-04" db="EMBL/GenBank/DDBJ databases">
        <title>Monoglobus pectinilyticus 14 draft genome.</title>
        <authorList>
            <person name="Kim C."/>
            <person name="Rosendale D.I."/>
            <person name="Kelly W.J."/>
            <person name="Tannock G.W."/>
            <person name="Patchett M.L."/>
            <person name="Jordens J.Z."/>
        </authorList>
    </citation>
    <scope>NUCLEOTIDE SEQUENCE [LARGE SCALE GENOMIC DNA]</scope>
    <source>
        <strain evidence="1 2">14</strain>
    </source>
</reference>
<evidence type="ECO:0000313" key="2">
    <source>
        <dbReference type="Proteomes" id="UP000235589"/>
    </source>
</evidence>
<proteinExistence type="predicted"/>
<name>A0A2K9P4K0_9FIRM</name>
<dbReference type="RefSeq" id="WP_102366317.1">
    <property type="nucleotide sequence ID" value="NZ_CP020991.1"/>
</dbReference>
<accession>A0A2K9P4K0</accession>
<sequence length="86" mass="9371">MEIAEIMDKVKEAVEKLQSDDGLMDNFKSDPIKTIEGLIGIDLPDEQLKNIADMVKAKLDPNGSVVENLENQAEGIIDKVKGLFGG</sequence>
<dbReference type="KEGG" id="mpec:B9O19_02043"/>
<organism evidence="1 2">
    <name type="scientific">Monoglobus pectinilyticus</name>
    <dbReference type="NCBI Taxonomy" id="1981510"/>
    <lineage>
        <taxon>Bacteria</taxon>
        <taxon>Bacillati</taxon>
        <taxon>Bacillota</taxon>
        <taxon>Clostridia</taxon>
        <taxon>Monoglobales</taxon>
        <taxon>Monoglobaceae</taxon>
        <taxon>Monoglobus</taxon>
    </lineage>
</organism>
<keyword evidence="2" id="KW-1185">Reference proteome</keyword>
<dbReference type="OrthoDB" id="2060061at2"/>
<gene>
    <name evidence="1" type="ORF">B9O19_02043</name>
</gene>
<evidence type="ECO:0000313" key="1">
    <source>
        <dbReference type="EMBL" id="AUO20185.1"/>
    </source>
</evidence>
<protein>
    <submittedName>
        <fullName evidence="1">Uncharacterized protein</fullName>
    </submittedName>
</protein>
<dbReference type="EMBL" id="CP020991">
    <property type="protein sequence ID" value="AUO20185.1"/>
    <property type="molecule type" value="Genomic_DNA"/>
</dbReference>